<dbReference type="RefSeq" id="WP_274112466.1">
    <property type="nucleotide sequence ID" value="NZ_JAPCKI010000012.1"/>
</dbReference>
<dbReference type="InterPro" id="IPR015890">
    <property type="entry name" value="Chorismate_C"/>
</dbReference>
<dbReference type="InterPro" id="IPR043132">
    <property type="entry name" value="BCAT-like_C"/>
</dbReference>
<dbReference type="PRINTS" id="PR00095">
    <property type="entry name" value="ANTSNTHASEI"/>
</dbReference>
<dbReference type="InterPro" id="IPR019999">
    <property type="entry name" value="Anth_synth_I-like"/>
</dbReference>
<name>A0ABT5S0A0_9BURK</name>
<dbReference type="SUPFAM" id="SSF56322">
    <property type="entry name" value="ADC synthase"/>
    <property type="match status" value="1"/>
</dbReference>
<dbReference type="Gene3D" id="3.20.10.10">
    <property type="entry name" value="D-amino Acid Aminotransferase, subunit A, domain 2"/>
    <property type="match status" value="1"/>
</dbReference>
<dbReference type="Gene3D" id="3.30.470.10">
    <property type="match status" value="1"/>
</dbReference>
<dbReference type="EMBL" id="JAPCKI010000012">
    <property type="protein sequence ID" value="MDD2179364.1"/>
    <property type="molecule type" value="Genomic_DNA"/>
</dbReference>
<comment type="caution">
    <text evidence="3">The sequence shown here is derived from an EMBL/GenBank/DDBJ whole genome shotgun (WGS) entry which is preliminary data.</text>
</comment>
<dbReference type="Pfam" id="PF00425">
    <property type="entry name" value="Chorismate_bind"/>
    <property type="match status" value="1"/>
</dbReference>
<gene>
    <name evidence="3" type="ORF">OIN59_18155</name>
</gene>
<organism evidence="3 4">
    <name type="scientific">Acidovorax benzenivorans</name>
    <dbReference type="NCBI Taxonomy" id="2987520"/>
    <lineage>
        <taxon>Bacteria</taxon>
        <taxon>Pseudomonadati</taxon>
        <taxon>Pseudomonadota</taxon>
        <taxon>Betaproteobacteria</taxon>
        <taxon>Burkholderiales</taxon>
        <taxon>Comamonadaceae</taxon>
        <taxon>Acidovorax</taxon>
    </lineage>
</organism>
<dbReference type="InterPro" id="IPR036038">
    <property type="entry name" value="Aminotransferase-like"/>
</dbReference>
<dbReference type="Pfam" id="PF01063">
    <property type="entry name" value="Aminotran_4"/>
    <property type="match status" value="1"/>
</dbReference>
<reference evidence="3" key="1">
    <citation type="submission" date="2022-10" db="EMBL/GenBank/DDBJ databases">
        <title>Description of microaerobic benzene degrading bacteria.</title>
        <authorList>
            <person name="Bedics A."/>
            <person name="Tancsics A."/>
            <person name="Banerjee S."/>
        </authorList>
    </citation>
    <scope>NUCLEOTIDE SEQUENCE</scope>
    <source>
        <strain evidence="3">D2M1</strain>
    </source>
</reference>
<dbReference type="InterPro" id="IPR001544">
    <property type="entry name" value="Aminotrans_IV"/>
</dbReference>
<dbReference type="PANTHER" id="PTHR11236">
    <property type="entry name" value="AMINOBENZOATE/ANTHRANILATE SYNTHASE"/>
    <property type="match status" value="1"/>
</dbReference>
<proteinExistence type="predicted"/>
<dbReference type="SUPFAM" id="SSF56752">
    <property type="entry name" value="D-aminoacid aminotransferase-like PLP-dependent enzymes"/>
    <property type="match status" value="1"/>
</dbReference>
<dbReference type="Proteomes" id="UP001148932">
    <property type="component" value="Unassembled WGS sequence"/>
</dbReference>
<keyword evidence="4" id="KW-1185">Reference proteome</keyword>
<dbReference type="InterPro" id="IPR043131">
    <property type="entry name" value="BCAT-like_N"/>
</dbReference>
<evidence type="ECO:0000256" key="1">
    <source>
        <dbReference type="SAM" id="MobiDB-lite"/>
    </source>
</evidence>
<feature type="region of interest" description="Disordered" evidence="1">
    <location>
        <begin position="205"/>
        <end position="227"/>
    </location>
</feature>
<dbReference type="Gene3D" id="3.60.120.10">
    <property type="entry name" value="Anthranilate synthase"/>
    <property type="match status" value="1"/>
</dbReference>
<evidence type="ECO:0000259" key="2">
    <source>
        <dbReference type="Pfam" id="PF00425"/>
    </source>
</evidence>
<evidence type="ECO:0000313" key="3">
    <source>
        <dbReference type="EMBL" id="MDD2179364.1"/>
    </source>
</evidence>
<evidence type="ECO:0000313" key="4">
    <source>
        <dbReference type="Proteomes" id="UP001148932"/>
    </source>
</evidence>
<feature type="domain" description="Chorismate-utilising enzyme C-terminal" evidence="2">
    <location>
        <begin position="117"/>
        <end position="388"/>
    </location>
</feature>
<protein>
    <submittedName>
        <fullName evidence="3">Chorismate-binding protein</fullName>
    </submittedName>
</protein>
<sequence length="601" mass="64733">MTNNCCIDFTQPLSTGAARLRHRFEAPREVLVAHALHEVRGVLDAVFAAAQQGRWCVGHVRYEAAAAFDAALQTHAADGPLAWFAVYDAPLPWTDDAEDAGAAAAPAQVVWDDSPERDKFDTALAQIQQAIAAGELYQVNYTAPFRGTLQGPPQALFAALLRAQPGGYAAHLQAGDEQVLSVSPELFFDWKDVPEGGTLLARPMKGTAPRGATPEQDAQQAEHLRTAPKERAENVMIVDLLRNDMSRIALPHSVQVPALFATQALPTVWQMTSDVTARTRPGTTLTDVFAALFPCGSVTGAPKVRAMQMIRALEPTPRGVYCGAVGVVRPAGPPDAQGHHAVAATFNVPIRTVVLRAEGGLTRATCGIGSGITSGAQADAEWSEWQHKRAFVERASQPFDLLETLALQEGRFRHRDEHLARLQSAAAHFGVPWDGAVVSQRLQALAADHAEGAWRVRLLLDATGTPRAEAFALQPTAKPVRLQLATRAFTAARSEFVRYKTTRRAHYAAFAPTTPGVFDTVLWNEAGEITEGTFGNIAALIDGRWVTPPLSCGLLPGVGRAVALREGRVVEAVLRVADVPRVQGWAFINSLRGWLTATLDT</sequence>
<dbReference type="InterPro" id="IPR005801">
    <property type="entry name" value="ADC_synthase"/>
</dbReference>
<dbReference type="PANTHER" id="PTHR11236:SF50">
    <property type="entry name" value="AMINODEOXYCHORISMATE SYNTHASE COMPONENT 1"/>
    <property type="match status" value="1"/>
</dbReference>
<accession>A0ABT5S0A0</accession>